<feature type="transmembrane region" description="Helical" evidence="8">
    <location>
        <begin position="97"/>
        <end position="116"/>
    </location>
</feature>
<gene>
    <name evidence="9" type="ORF">BACPEC_01207</name>
</gene>
<feature type="transmembrane region" description="Helical" evidence="8">
    <location>
        <begin position="174"/>
        <end position="191"/>
    </location>
</feature>
<evidence type="ECO:0000256" key="1">
    <source>
        <dbReference type="ARBA" id="ARBA00004651"/>
    </source>
</evidence>
<dbReference type="CDD" id="cd06550">
    <property type="entry name" value="TM_ABC_iron-siderophores_like"/>
    <property type="match status" value="1"/>
</dbReference>
<evidence type="ECO:0000256" key="7">
    <source>
        <dbReference type="ARBA" id="ARBA00023136"/>
    </source>
</evidence>
<feature type="transmembrane region" description="Helical" evidence="8">
    <location>
        <begin position="149"/>
        <end position="168"/>
    </location>
</feature>
<dbReference type="Gene3D" id="1.10.3470.10">
    <property type="entry name" value="ABC transporter involved in vitamin B12 uptake, BtuC"/>
    <property type="match status" value="1"/>
</dbReference>
<dbReference type="SUPFAM" id="SSF81345">
    <property type="entry name" value="ABC transporter involved in vitamin B12 uptake, BtuC"/>
    <property type="match status" value="1"/>
</dbReference>
<dbReference type="eggNOG" id="COG0609">
    <property type="taxonomic scope" value="Bacteria"/>
</dbReference>
<feature type="transmembrane region" description="Helical" evidence="8">
    <location>
        <begin position="198"/>
        <end position="218"/>
    </location>
</feature>
<dbReference type="GO" id="GO:0005886">
    <property type="term" value="C:plasma membrane"/>
    <property type="evidence" value="ECO:0007669"/>
    <property type="project" value="UniProtKB-SubCell"/>
</dbReference>
<evidence type="ECO:0000256" key="8">
    <source>
        <dbReference type="SAM" id="Phobius"/>
    </source>
</evidence>
<comment type="subcellular location">
    <subcellularLocation>
        <location evidence="1">Cell membrane</location>
        <topology evidence="1">Multi-pass membrane protein</topology>
    </subcellularLocation>
</comment>
<feature type="transmembrane region" description="Helical" evidence="8">
    <location>
        <begin position="122"/>
        <end position="142"/>
    </location>
</feature>
<evidence type="ECO:0000313" key="10">
    <source>
        <dbReference type="Proteomes" id="UP000003136"/>
    </source>
</evidence>
<dbReference type="STRING" id="483218.BACPEC_01207"/>
<reference evidence="9 10" key="1">
    <citation type="submission" date="2008-11" db="EMBL/GenBank/DDBJ databases">
        <title>Draft genome sequence of Bacteroides pectinophilus (ATCC 43243).</title>
        <authorList>
            <person name="Sudarsanam P."/>
            <person name="Ley R."/>
            <person name="Guruge J."/>
            <person name="Turnbaugh P.J."/>
            <person name="Mahowald M."/>
            <person name="Liep D."/>
            <person name="Gordon J."/>
        </authorList>
    </citation>
    <scope>NUCLEOTIDE SEQUENCE [LARGE SCALE GENOMIC DNA]</scope>
    <source>
        <strain evidence="9 10">ATCC 43243</strain>
    </source>
</reference>
<dbReference type="Proteomes" id="UP000003136">
    <property type="component" value="Unassembled WGS sequence"/>
</dbReference>
<evidence type="ECO:0000256" key="2">
    <source>
        <dbReference type="ARBA" id="ARBA00007935"/>
    </source>
</evidence>
<reference evidence="9 10" key="2">
    <citation type="submission" date="2008-11" db="EMBL/GenBank/DDBJ databases">
        <authorList>
            <person name="Fulton L."/>
            <person name="Clifton S."/>
            <person name="Fulton B."/>
            <person name="Xu J."/>
            <person name="Minx P."/>
            <person name="Pepin K.H."/>
            <person name="Johnson M."/>
            <person name="Bhonagiri V."/>
            <person name="Nash W.E."/>
            <person name="Mardis E.R."/>
            <person name="Wilson R.K."/>
        </authorList>
    </citation>
    <scope>NUCLEOTIDE SEQUENCE [LARGE SCALE GENOMIC DNA]</scope>
    <source>
        <strain evidence="9 10">ATCC 43243</strain>
    </source>
</reference>
<evidence type="ECO:0000313" key="9">
    <source>
        <dbReference type="EMBL" id="EEC58219.1"/>
    </source>
</evidence>
<dbReference type="InterPro" id="IPR037294">
    <property type="entry name" value="ABC_BtuC-like"/>
</dbReference>
<comment type="caution">
    <text evidence="9">The sequence shown here is derived from an EMBL/GenBank/DDBJ whole genome shotgun (WGS) entry which is preliminary data.</text>
</comment>
<comment type="similarity">
    <text evidence="2">Belongs to the binding-protein-dependent transport system permease family. FecCD subfamily.</text>
</comment>
<feature type="transmembrane region" description="Helical" evidence="8">
    <location>
        <begin position="238"/>
        <end position="264"/>
    </location>
</feature>
<protein>
    <recommendedName>
        <fullName evidence="11">ABC transporter permease protein</fullName>
    </recommendedName>
</protein>
<organism evidence="9 10">
    <name type="scientific">[Bacteroides] pectinophilus ATCC 43243</name>
    <dbReference type="NCBI Taxonomy" id="483218"/>
    <lineage>
        <taxon>Bacteria</taxon>
        <taxon>Bacillati</taxon>
        <taxon>Bacillota</taxon>
        <taxon>Clostridia</taxon>
        <taxon>Eubacteriales</taxon>
    </lineage>
</organism>
<evidence type="ECO:0000256" key="3">
    <source>
        <dbReference type="ARBA" id="ARBA00022448"/>
    </source>
</evidence>
<name>B7AR97_9FIRM</name>
<evidence type="ECO:0008006" key="11">
    <source>
        <dbReference type="Google" id="ProtNLM"/>
    </source>
</evidence>
<keyword evidence="7 8" id="KW-0472">Membrane</keyword>
<keyword evidence="5 8" id="KW-0812">Transmembrane</keyword>
<keyword evidence="10" id="KW-1185">Reference proteome</keyword>
<proteinExistence type="inferred from homology"/>
<dbReference type="HOGENOM" id="CLU_013016_1_1_9"/>
<feature type="transmembrane region" description="Helical" evidence="8">
    <location>
        <begin position="276"/>
        <end position="301"/>
    </location>
</feature>
<evidence type="ECO:0000256" key="6">
    <source>
        <dbReference type="ARBA" id="ARBA00022989"/>
    </source>
</evidence>
<keyword evidence="6 8" id="KW-1133">Transmembrane helix</keyword>
<accession>B7AR97</accession>
<feature type="transmembrane region" description="Helical" evidence="8">
    <location>
        <begin position="12"/>
        <end position="30"/>
    </location>
</feature>
<keyword evidence="4" id="KW-1003">Cell membrane</keyword>
<dbReference type="PANTHER" id="PTHR30472:SF25">
    <property type="entry name" value="ABC TRANSPORTER PERMEASE PROTEIN MJ0876-RELATED"/>
    <property type="match status" value="1"/>
</dbReference>
<feature type="transmembrane region" description="Helical" evidence="8">
    <location>
        <begin position="307"/>
        <end position="326"/>
    </location>
</feature>
<dbReference type="InterPro" id="IPR000522">
    <property type="entry name" value="ABC_transptr_permease_BtuC"/>
</dbReference>
<keyword evidence="3" id="KW-0813">Transport</keyword>
<dbReference type="GO" id="GO:0022857">
    <property type="term" value="F:transmembrane transporter activity"/>
    <property type="evidence" value="ECO:0007669"/>
    <property type="project" value="InterPro"/>
</dbReference>
<dbReference type="PANTHER" id="PTHR30472">
    <property type="entry name" value="FERRIC ENTEROBACTIN TRANSPORT SYSTEM PERMEASE PROTEIN"/>
    <property type="match status" value="1"/>
</dbReference>
<dbReference type="EMBL" id="ABVQ01000035">
    <property type="protein sequence ID" value="EEC58219.1"/>
    <property type="molecule type" value="Genomic_DNA"/>
</dbReference>
<sequence>MIFNTKHKKLSIFILLIFILLISMFLSILLGSVRLEPGEVISCLTGRDASSVASVLIYGIRLPRMFAALLAGMGLSCAGVILQSVMNNSLASPNTIGVNSGAGFAVMAGLLIMHGSAAYSSVFAFAGALITTLLVFAIAYMGDQSRTTIILAGITISSLLGAGINTIKLIDNEITLNITTFMIGTLNGVTARAIRLPAIGIIAAVIIAMFFGRAINILNLGEDIARSLGLNVTVTRFILLTLSSIMAGCVVSYAGLLSFVGLIVPHIGRRLFGNDARILLPCSALLGAVFVILCDLAGRVIAAPYELPAGIIMSFVGGPFFLYLLLRRKGGRRVNA</sequence>
<evidence type="ECO:0000256" key="5">
    <source>
        <dbReference type="ARBA" id="ARBA00022692"/>
    </source>
</evidence>
<dbReference type="AlphaFoldDB" id="B7AR97"/>
<evidence type="ECO:0000256" key="4">
    <source>
        <dbReference type="ARBA" id="ARBA00022475"/>
    </source>
</evidence>
<dbReference type="FunFam" id="1.10.3470.10:FF:000001">
    <property type="entry name" value="Vitamin B12 ABC transporter permease BtuC"/>
    <property type="match status" value="1"/>
</dbReference>
<feature type="transmembrane region" description="Helical" evidence="8">
    <location>
        <begin position="65"/>
        <end position="85"/>
    </location>
</feature>
<dbReference type="Pfam" id="PF01032">
    <property type="entry name" value="FecCD"/>
    <property type="match status" value="1"/>
</dbReference>